<dbReference type="EMBL" id="PJAF01000024">
    <property type="protein sequence ID" value="PKF68188.1"/>
    <property type="molecule type" value="Genomic_DNA"/>
</dbReference>
<feature type="transmembrane region" description="Helical" evidence="1">
    <location>
        <begin position="9"/>
        <end position="33"/>
    </location>
</feature>
<feature type="transmembrane region" description="Helical" evidence="1">
    <location>
        <begin position="39"/>
        <end position="58"/>
    </location>
</feature>
<dbReference type="Proteomes" id="UP000233249">
    <property type="component" value="Unassembled WGS sequence"/>
</dbReference>
<comment type="caution">
    <text evidence="2">The sequence shown here is derived from an EMBL/GenBank/DDBJ whole genome shotgun (WGS) entry which is preliminary data.</text>
</comment>
<proteinExistence type="predicted"/>
<evidence type="ECO:0000313" key="3">
    <source>
        <dbReference type="Proteomes" id="UP000233249"/>
    </source>
</evidence>
<dbReference type="AlphaFoldDB" id="A0A2N0X662"/>
<sequence>MEKIKRPDVLAAVFIFVGALLGVVAIVSVPAVFHSGSPWTWGILSVSLAASLVVLFLGTRWSKRAR</sequence>
<accession>A0A2N0X662</accession>
<dbReference type="RefSeq" id="WP_101174002.1">
    <property type="nucleotide sequence ID" value="NZ_JAKRKB010000003.1"/>
</dbReference>
<reference evidence="2 3" key="1">
    <citation type="submission" date="2017-12" db="EMBL/GenBank/DDBJ databases">
        <title>Corynebacterium mastitidis 16-1433 Genome.</title>
        <authorList>
            <person name="Gulvik C.A."/>
        </authorList>
    </citation>
    <scope>NUCLEOTIDE SEQUENCE [LARGE SCALE GENOMIC DNA]</scope>
    <source>
        <strain evidence="2 3">16-1433</strain>
    </source>
</reference>
<gene>
    <name evidence="2" type="ORF">CXB45_08230</name>
</gene>
<evidence type="ECO:0000256" key="1">
    <source>
        <dbReference type="SAM" id="Phobius"/>
    </source>
</evidence>
<keyword evidence="1" id="KW-0472">Membrane</keyword>
<organism evidence="2 3">
    <name type="scientific">Corynebacterium mastitidis</name>
    <dbReference type="NCBI Taxonomy" id="161890"/>
    <lineage>
        <taxon>Bacteria</taxon>
        <taxon>Bacillati</taxon>
        <taxon>Actinomycetota</taxon>
        <taxon>Actinomycetes</taxon>
        <taxon>Mycobacteriales</taxon>
        <taxon>Corynebacteriaceae</taxon>
        <taxon>Corynebacterium</taxon>
    </lineage>
</organism>
<name>A0A2N0X662_9CORY</name>
<keyword evidence="1" id="KW-1133">Transmembrane helix</keyword>
<protein>
    <submittedName>
        <fullName evidence="2">Uncharacterized protein</fullName>
    </submittedName>
</protein>
<keyword evidence="1" id="KW-0812">Transmembrane</keyword>
<evidence type="ECO:0000313" key="2">
    <source>
        <dbReference type="EMBL" id="PKF68188.1"/>
    </source>
</evidence>